<evidence type="ECO:0000313" key="2">
    <source>
        <dbReference type="EMBL" id="CAC5389526.1"/>
    </source>
</evidence>
<evidence type="ECO:0000259" key="1">
    <source>
        <dbReference type="PROSITE" id="PS50060"/>
    </source>
</evidence>
<dbReference type="Pfam" id="PF00629">
    <property type="entry name" value="MAM"/>
    <property type="match status" value="3"/>
</dbReference>
<dbReference type="OrthoDB" id="5945029at2759"/>
<dbReference type="EMBL" id="CACVKT020004349">
    <property type="protein sequence ID" value="CAC5389526.1"/>
    <property type="molecule type" value="Genomic_DNA"/>
</dbReference>
<feature type="domain" description="MAM" evidence="1">
    <location>
        <begin position="527"/>
        <end position="692"/>
    </location>
</feature>
<feature type="domain" description="MAM" evidence="1">
    <location>
        <begin position="138"/>
        <end position="302"/>
    </location>
</feature>
<protein>
    <recommendedName>
        <fullName evidence="1">MAM domain-containing protein</fullName>
    </recommendedName>
</protein>
<dbReference type="Gene3D" id="2.60.120.200">
    <property type="match status" value="3"/>
</dbReference>
<dbReference type="Proteomes" id="UP000507470">
    <property type="component" value="Unassembled WGS sequence"/>
</dbReference>
<dbReference type="PROSITE" id="PS50060">
    <property type="entry name" value="MAM_2"/>
    <property type="match status" value="4"/>
</dbReference>
<dbReference type="PANTHER" id="PTHR23282:SF101">
    <property type="entry name" value="MAM DOMAIN-CONTAINING PROTEIN"/>
    <property type="match status" value="1"/>
</dbReference>
<dbReference type="InterPro" id="IPR051560">
    <property type="entry name" value="MAM_domain-containing"/>
</dbReference>
<evidence type="ECO:0000313" key="3">
    <source>
        <dbReference type="Proteomes" id="UP000507470"/>
    </source>
</evidence>
<dbReference type="InterPro" id="IPR013320">
    <property type="entry name" value="ConA-like_dom_sf"/>
</dbReference>
<dbReference type="PANTHER" id="PTHR23282">
    <property type="entry name" value="APICAL ENDOSOMAL GLYCOPROTEIN PRECURSOR"/>
    <property type="match status" value="1"/>
</dbReference>
<accession>A0A6J8C1T2</accession>
<dbReference type="InterPro" id="IPR000998">
    <property type="entry name" value="MAM_dom"/>
</dbReference>
<keyword evidence="3" id="KW-1185">Reference proteome</keyword>
<feature type="domain" description="MAM" evidence="1">
    <location>
        <begin position="306"/>
        <end position="474"/>
    </location>
</feature>
<proteinExistence type="predicted"/>
<dbReference type="SUPFAM" id="SSF49899">
    <property type="entry name" value="Concanavalin A-like lectins/glucanases"/>
    <property type="match status" value="3"/>
</dbReference>
<name>A0A6J8C1T2_MYTCO</name>
<sequence>MIGAVGEDAYNTFWHLDIRCGVDIHVRNIQLLNTRDLYYTNMQPKGFQENTFVSNYSTLSCDGNTTINIVDLNVEKAYATSCSEYKPCNLTGEQTNAIKTGCNKEKSCTISTIIPTSCLFKDYSHVTISYSCKGIVNRSCKFANKDHDDCGWRVNGNDRYKWTLQSGNTPETYTGPGRDHTTSSASGYYAYTESRSGSKLNDESYLLSGLILPSPKQCMTFWYHMYGKHINTLKVFQRNSENDRYVELWSKSENQGNKWHFQSLTLQNIGSYQIIFKAIRGDGDKSEIAVDDILITNTVCMKASTIDCNFETTKCGWSLADTAYKWKLWHGRTPSDDTGPDVDHTLGTNAGHYIYLEASSIPRGQKLNFTSLNVYPDGNACFNFWYHMYGDGIGTLNVYLDTKEVSKIDWSKSGNWKKKWLLASFDVSTSEPYNIIFEGIRGSTTKSDIALDDISLLFSSSEEGLINYSQTCLKTDKPITISECSKYYLQFSKINLTLDQKFDDCSTLYKDVQASKRTICNNMNNSDICMFNLSEVIRKDPGCFQSNRLLVEYTCEDIRLPNISSDDSQTKKSFLDIDDGHYIYIDASSIQPGQKSNYTSVSISPDGDACFTFWFHMHGNGMGTLNVYVVSDNITQKLWSRSGNKPDIWQLAFVDISITEPYQMTLEGVRGSTKSGDIAVDDISLLPGSCNKRAFILDCNFEAENCSWLVDSETSYNWTVFVKTNSTEDTSPAYYDHTIGTGTVL</sequence>
<dbReference type="CDD" id="cd06263">
    <property type="entry name" value="MAM"/>
    <property type="match status" value="3"/>
</dbReference>
<feature type="domain" description="MAM" evidence="1">
    <location>
        <begin position="697"/>
        <end position="745"/>
    </location>
</feature>
<dbReference type="GO" id="GO:0016020">
    <property type="term" value="C:membrane"/>
    <property type="evidence" value="ECO:0007669"/>
    <property type="project" value="InterPro"/>
</dbReference>
<dbReference type="AlphaFoldDB" id="A0A6J8C1T2"/>
<dbReference type="SMART" id="SM00137">
    <property type="entry name" value="MAM"/>
    <property type="match status" value="3"/>
</dbReference>
<organism evidence="2 3">
    <name type="scientific">Mytilus coruscus</name>
    <name type="common">Sea mussel</name>
    <dbReference type="NCBI Taxonomy" id="42192"/>
    <lineage>
        <taxon>Eukaryota</taxon>
        <taxon>Metazoa</taxon>
        <taxon>Spiralia</taxon>
        <taxon>Lophotrochozoa</taxon>
        <taxon>Mollusca</taxon>
        <taxon>Bivalvia</taxon>
        <taxon>Autobranchia</taxon>
        <taxon>Pteriomorphia</taxon>
        <taxon>Mytilida</taxon>
        <taxon>Mytiloidea</taxon>
        <taxon>Mytilidae</taxon>
        <taxon>Mytilinae</taxon>
        <taxon>Mytilus</taxon>
    </lineage>
</organism>
<gene>
    <name evidence="2" type="ORF">MCOR_24685</name>
</gene>
<reference evidence="2 3" key="1">
    <citation type="submission" date="2020-06" db="EMBL/GenBank/DDBJ databases">
        <authorList>
            <person name="Li R."/>
            <person name="Bekaert M."/>
        </authorList>
    </citation>
    <scope>NUCLEOTIDE SEQUENCE [LARGE SCALE GENOMIC DNA]</scope>
    <source>
        <strain evidence="3">wild</strain>
    </source>
</reference>